<evidence type="ECO:0000313" key="8">
    <source>
        <dbReference type="EMBL" id="MBB6521008.1"/>
    </source>
</evidence>
<evidence type="ECO:0000256" key="3">
    <source>
        <dbReference type="ARBA" id="ARBA00022481"/>
    </source>
</evidence>
<comment type="subcellular location">
    <subcellularLocation>
        <location evidence="1">Cell inner membrane</location>
        <topology evidence="1">Single-pass membrane protein</topology>
    </subcellularLocation>
</comment>
<evidence type="ECO:0000256" key="6">
    <source>
        <dbReference type="ARBA" id="ARBA00022989"/>
    </source>
</evidence>
<proteinExistence type="predicted"/>
<dbReference type="InterPro" id="IPR012902">
    <property type="entry name" value="N_methyl_site"/>
</dbReference>
<dbReference type="RefSeq" id="WP_166849695.1">
    <property type="nucleotide sequence ID" value="NZ_JAAONY010000001.1"/>
</dbReference>
<keyword evidence="3" id="KW-0488">Methylation</keyword>
<evidence type="ECO:0000256" key="1">
    <source>
        <dbReference type="ARBA" id="ARBA00004377"/>
    </source>
</evidence>
<dbReference type="AlphaFoldDB" id="A0A7X0JRK9"/>
<evidence type="ECO:0000256" key="5">
    <source>
        <dbReference type="ARBA" id="ARBA00022692"/>
    </source>
</evidence>
<evidence type="ECO:0000313" key="9">
    <source>
        <dbReference type="Proteomes" id="UP000528457"/>
    </source>
</evidence>
<accession>A0A7X0JRK9</accession>
<keyword evidence="4" id="KW-0997">Cell inner membrane</keyword>
<protein>
    <submittedName>
        <fullName evidence="8">General secretion pathway protein J</fullName>
    </submittedName>
</protein>
<keyword evidence="6" id="KW-1133">Transmembrane helix</keyword>
<keyword evidence="2" id="KW-1003">Cell membrane</keyword>
<comment type="caution">
    <text evidence="8">The sequence shown here is derived from an EMBL/GenBank/DDBJ whole genome shotgun (WGS) entry which is preliminary data.</text>
</comment>
<dbReference type="Proteomes" id="UP000528457">
    <property type="component" value="Unassembled WGS sequence"/>
</dbReference>
<dbReference type="EMBL" id="JACHHT010000001">
    <property type="protein sequence ID" value="MBB6521008.1"/>
    <property type="molecule type" value="Genomic_DNA"/>
</dbReference>
<keyword evidence="7" id="KW-0472">Membrane</keyword>
<organism evidence="8 9">
    <name type="scientific">Pseudoteredinibacter isoporae</name>
    <dbReference type="NCBI Taxonomy" id="570281"/>
    <lineage>
        <taxon>Bacteria</taxon>
        <taxon>Pseudomonadati</taxon>
        <taxon>Pseudomonadota</taxon>
        <taxon>Gammaproteobacteria</taxon>
        <taxon>Cellvibrionales</taxon>
        <taxon>Cellvibrionaceae</taxon>
        <taxon>Pseudoteredinibacter</taxon>
    </lineage>
</organism>
<dbReference type="PANTHER" id="PTHR39583:SF2">
    <property type="entry name" value="TYPE II SECRETION SYSTEM PROTEIN J"/>
    <property type="match status" value="1"/>
</dbReference>
<dbReference type="PROSITE" id="PS00409">
    <property type="entry name" value="PROKAR_NTER_METHYL"/>
    <property type="match status" value="1"/>
</dbReference>
<evidence type="ECO:0000256" key="4">
    <source>
        <dbReference type="ARBA" id="ARBA00022519"/>
    </source>
</evidence>
<dbReference type="SUPFAM" id="SSF54523">
    <property type="entry name" value="Pili subunits"/>
    <property type="match status" value="2"/>
</dbReference>
<reference evidence="8 9" key="1">
    <citation type="submission" date="2020-08" db="EMBL/GenBank/DDBJ databases">
        <title>Genomic Encyclopedia of Type Strains, Phase IV (KMG-IV): sequencing the most valuable type-strain genomes for metagenomic binning, comparative biology and taxonomic classification.</title>
        <authorList>
            <person name="Goeker M."/>
        </authorList>
    </citation>
    <scope>NUCLEOTIDE SEQUENCE [LARGE SCALE GENOMIC DNA]</scope>
    <source>
        <strain evidence="8 9">DSM 22368</strain>
    </source>
</reference>
<dbReference type="InParanoid" id="A0A7X0JRK9"/>
<dbReference type="PANTHER" id="PTHR39583">
    <property type="entry name" value="TYPE II SECRETION SYSTEM PROTEIN J-RELATED"/>
    <property type="match status" value="1"/>
</dbReference>
<dbReference type="NCBIfam" id="TIGR02532">
    <property type="entry name" value="IV_pilin_GFxxxE"/>
    <property type="match status" value="1"/>
</dbReference>
<keyword evidence="5" id="KW-0812">Transmembrane</keyword>
<dbReference type="InterPro" id="IPR045584">
    <property type="entry name" value="Pilin-like"/>
</dbReference>
<gene>
    <name evidence="8" type="ORF">HNR48_001286</name>
</gene>
<keyword evidence="9" id="KW-1185">Reference proteome</keyword>
<evidence type="ECO:0000256" key="2">
    <source>
        <dbReference type="ARBA" id="ARBA00022475"/>
    </source>
</evidence>
<evidence type="ECO:0000256" key="7">
    <source>
        <dbReference type="ARBA" id="ARBA00023136"/>
    </source>
</evidence>
<name>A0A7X0JRK9_9GAMM</name>
<dbReference type="Pfam" id="PF07963">
    <property type="entry name" value="N_methyl"/>
    <property type="match status" value="1"/>
</dbReference>
<dbReference type="GO" id="GO:0005886">
    <property type="term" value="C:plasma membrane"/>
    <property type="evidence" value="ECO:0007669"/>
    <property type="project" value="UniProtKB-SubCell"/>
</dbReference>
<dbReference type="InterPro" id="IPR051621">
    <property type="entry name" value="T2SS_protein_J"/>
</dbReference>
<sequence>MHPGVVVRVRGFTLVEMMVALAVLSLISLAAVSAMRSFAQSQEAVERKIVKTESMRLTLSFLKRSLSQATSIPRSGGLQSYFGGKKNELVWVAPLNHIAATGLQIMRLSVDEDSEKKPLVLQMSHYVNANSRPDWAQVEKFVLIDEAAKLEIGYKGGHQMDWSENWAYSMALPKLLRINIVRGEVYWPEMVLALNSSSKASF</sequence>